<dbReference type="AlphaFoldDB" id="W9V2I5"/>
<evidence type="ECO:0000313" key="2">
    <source>
        <dbReference type="EMBL" id="EXJ11161.1"/>
    </source>
</evidence>
<evidence type="ECO:0000256" key="1">
    <source>
        <dbReference type="SAM" id="Coils"/>
    </source>
</evidence>
<dbReference type="EMBL" id="AONB01000008">
    <property type="protein sequence ID" value="EXJ11161.1"/>
    <property type="molecule type" value="Genomic_DNA"/>
</dbReference>
<protein>
    <recommendedName>
        <fullName evidence="4">Lacal_2735 family protein</fullName>
    </recommendedName>
</protein>
<feature type="coiled-coil region" evidence="1">
    <location>
        <begin position="46"/>
        <end position="92"/>
    </location>
</feature>
<sequence length="93" mass="10650">MFERLKHHCPPPKTSEPNVALSVRYSNSYTEVAMFNLFKRSDTGKLKKLQKAYEEKLGQAMLAQRNGDIRGYSELSEQANALFKELELAKKEA</sequence>
<reference evidence="2 3" key="2">
    <citation type="journal article" date="2015" name="Syst. Appl. Microbiol.">
        <title>Nitrincola nitratireducens sp. nov. isolated from a haloalkaline crater lake.</title>
        <authorList>
            <person name="Singh A."/>
            <person name="Vaidya B."/>
            <person name="Tanuku N.R."/>
            <person name="Pinnaka A.K."/>
        </authorList>
    </citation>
    <scope>NUCLEOTIDE SEQUENCE [LARGE SCALE GENOMIC DNA]</scope>
    <source>
        <strain evidence="2 3">AK23</strain>
    </source>
</reference>
<evidence type="ECO:0008006" key="4">
    <source>
        <dbReference type="Google" id="ProtNLM"/>
    </source>
</evidence>
<reference evidence="3" key="1">
    <citation type="submission" date="2012-11" db="EMBL/GenBank/DDBJ databases">
        <authorList>
            <person name="Singh A."/>
            <person name="Pinnaka A.K."/>
            <person name="Vaidya B."/>
        </authorList>
    </citation>
    <scope>NUCLEOTIDE SEQUENCE [LARGE SCALE GENOMIC DNA]</scope>
    <source>
        <strain evidence="3">AK23</strain>
    </source>
</reference>
<dbReference type="InterPro" id="IPR045493">
    <property type="entry name" value="DUF6435"/>
</dbReference>
<dbReference type="NCBIfam" id="NF033487">
    <property type="entry name" value="Lacal_2735_fam"/>
    <property type="match status" value="1"/>
</dbReference>
<dbReference type="Proteomes" id="UP000019464">
    <property type="component" value="Unassembled WGS sequence"/>
</dbReference>
<organism evidence="2 3">
    <name type="scientific">Nitrincola nitratireducens</name>
    <dbReference type="NCBI Taxonomy" id="1229521"/>
    <lineage>
        <taxon>Bacteria</taxon>
        <taxon>Pseudomonadati</taxon>
        <taxon>Pseudomonadota</taxon>
        <taxon>Gammaproteobacteria</taxon>
        <taxon>Oceanospirillales</taxon>
        <taxon>Oceanospirillaceae</taxon>
        <taxon>Nitrincola</taxon>
    </lineage>
</organism>
<evidence type="ECO:0000313" key="3">
    <source>
        <dbReference type="Proteomes" id="UP000019464"/>
    </source>
</evidence>
<comment type="caution">
    <text evidence="2">The sequence shown here is derived from an EMBL/GenBank/DDBJ whole genome shotgun (WGS) entry which is preliminary data.</text>
</comment>
<proteinExistence type="predicted"/>
<keyword evidence="1" id="KW-0175">Coiled coil</keyword>
<keyword evidence="3" id="KW-1185">Reference proteome</keyword>
<gene>
    <name evidence="2" type="ORF">D791_01947</name>
</gene>
<name>W9V2I5_9GAMM</name>
<accession>W9V2I5</accession>
<dbReference type="Pfam" id="PF20027">
    <property type="entry name" value="DUF6435"/>
    <property type="match status" value="1"/>
</dbReference>